<dbReference type="EMBL" id="UXAV01000035">
    <property type="protein sequence ID" value="VDC25649.1"/>
    <property type="molecule type" value="Genomic_DNA"/>
</dbReference>
<name>A0A3P5XB34_9BACL</name>
<organism evidence="1 2">
    <name type="scientific">Filibacter tadaridae</name>
    <dbReference type="NCBI Taxonomy" id="2483811"/>
    <lineage>
        <taxon>Bacteria</taxon>
        <taxon>Bacillati</taxon>
        <taxon>Bacillota</taxon>
        <taxon>Bacilli</taxon>
        <taxon>Bacillales</taxon>
        <taxon>Caryophanaceae</taxon>
        <taxon>Filibacter</taxon>
    </lineage>
</organism>
<gene>
    <name evidence="1" type="ORF">FILTAD_01275</name>
</gene>
<evidence type="ECO:0000313" key="1">
    <source>
        <dbReference type="EMBL" id="VDC25649.1"/>
    </source>
</evidence>
<accession>A0A3P5XB34</accession>
<dbReference type="Proteomes" id="UP000270468">
    <property type="component" value="Unassembled WGS sequence"/>
</dbReference>
<dbReference type="RefSeq" id="WP_238988171.1">
    <property type="nucleotide sequence ID" value="NZ_UXAV01000035.1"/>
</dbReference>
<reference evidence="1 2" key="1">
    <citation type="submission" date="2018-11" db="EMBL/GenBank/DDBJ databases">
        <authorList>
            <person name="Criscuolo A."/>
        </authorList>
    </citation>
    <scope>NUCLEOTIDE SEQUENCE [LARGE SCALE GENOMIC DNA]</scope>
    <source>
        <strain evidence="1">ATB-66</strain>
    </source>
</reference>
<protein>
    <submittedName>
        <fullName evidence="1">Uncharacterized protein</fullName>
    </submittedName>
</protein>
<evidence type="ECO:0000313" key="2">
    <source>
        <dbReference type="Proteomes" id="UP000270468"/>
    </source>
</evidence>
<keyword evidence="2" id="KW-1185">Reference proteome</keyword>
<dbReference type="AlphaFoldDB" id="A0A3P5XB34"/>
<sequence length="123" mass="14776">MRDVHHIPKMVSVRDHESVEELPMGQLVSRSTKRIDNPRQLLARDIRELRRVYDDIPNSALNELIELNKKVYPEMRKYNEWYFFLQNTNGEPDEWEIVVYESRSPENYIYSLTMVESSSDKQQ</sequence>
<proteinExistence type="predicted"/>